<dbReference type="InterPro" id="IPR002048">
    <property type="entry name" value="EF_hand_dom"/>
</dbReference>
<accession>A0AAV8V0C0</accession>
<feature type="domain" description="EF-hand" evidence="3">
    <location>
        <begin position="143"/>
        <end position="178"/>
    </location>
</feature>
<proteinExistence type="predicted"/>
<keyword evidence="1" id="KW-0106">Calcium</keyword>
<feature type="compositionally biased region" description="Polar residues" evidence="2">
    <location>
        <begin position="21"/>
        <end position="30"/>
    </location>
</feature>
<evidence type="ECO:0000259" key="3">
    <source>
        <dbReference type="PROSITE" id="PS50222"/>
    </source>
</evidence>
<dbReference type="SMART" id="SM00054">
    <property type="entry name" value="EFh"/>
    <property type="match status" value="2"/>
</dbReference>
<evidence type="ECO:0000313" key="4">
    <source>
        <dbReference type="EMBL" id="KAJ8906236.1"/>
    </source>
</evidence>
<dbReference type="AlphaFoldDB" id="A0AAV8V0C0"/>
<protein>
    <recommendedName>
        <fullName evidence="3">EF-hand domain-containing protein</fullName>
    </recommendedName>
</protein>
<dbReference type="GO" id="GO:0005509">
    <property type="term" value="F:calcium ion binding"/>
    <property type="evidence" value="ECO:0007669"/>
    <property type="project" value="InterPro"/>
</dbReference>
<evidence type="ECO:0000313" key="5">
    <source>
        <dbReference type="Proteomes" id="UP001157974"/>
    </source>
</evidence>
<dbReference type="SUPFAM" id="SSF47473">
    <property type="entry name" value="EF-hand"/>
    <property type="match status" value="1"/>
</dbReference>
<keyword evidence="5" id="KW-1185">Reference proteome</keyword>
<dbReference type="InterPro" id="IPR018247">
    <property type="entry name" value="EF_Hand_1_Ca_BS"/>
</dbReference>
<dbReference type="Pfam" id="PF13499">
    <property type="entry name" value="EF-hand_7"/>
    <property type="match status" value="1"/>
</dbReference>
<feature type="domain" description="EF-hand" evidence="3">
    <location>
        <begin position="180"/>
        <end position="215"/>
    </location>
</feature>
<dbReference type="Proteomes" id="UP001157974">
    <property type="component" value="Unassembled WGS sequence"/>
</dbReference>
<dbReference type="EMBL" id="JAMWBK010000004">
    <property type="protein sequence ID" value="KAJ8906236.1"/>
    <property type="molecule type" value="Genomic_DNA"/>
</dbReference>
<comment type="caution">
    <text evidence="4">The sequence shown here is derived from an EMBL/GenBank/DDBJ whole genome shotgun (WGS) entry which is preliminary data.</text>
</comment>
<dbReference type="Gene3D" id="1.10.238.10">
    <property type="entry name" value="EF-hand"/>
    <property type="match status" value="1"/>
</dbReference>
<name>A0AAV8V0C0_9RHOD</name>
<organism evidence="4 5">
    <name type="scientific">Rhodosorus marinus</name>
    <dbReference type="NCBI Taxonomy" id="101924"/>
    <lineage>
        <taxon>Eukaryota</taxon>
        <taxon>Rhodophyta</taxon>
        <taxon>Stylonematophyceae</taxon>
        <taxon>Stylonematales</taxon>
        <taxon>Stylonemataceae</taxon>
        <taxon>Rhodosorus</taxon>
    </lineage>
</organism>
<dbReference type="CDD" id="cd00051">
    <property type="entry name" value="EFh"/>
    <property type="match status" value="1"/>
</dbReference>
<dbReference type="PROSITE" id="PS50222">
    <property type="entry name" value="EF_HAND_2"/>
    <property type="match status" value="2"/>
</dbReference>
<reference evidence="4 5" key="1">
    <citation type="journal article" date="2023" name="Nat. Commun.">
        <title>Origin of minicircular mitochondrial genomes in red algae.</title>
        <authorList>
            <person name="Lee Y."/>
            <person name="Cho C.H."/>
            <person name="Lee Y.M."/>
            <person name="Park S.I."/>
            <person name="Yang J.H."/>
            <person name="West J.A."/>
            <person name="Bhattacharya D."/>
            <person name="Yoon H.S."/>
        </authorList>
    </citation>
    <scope>NUCLEOTIDE SEQUENCE [LARGE SCALE GENOMIC DNA]</scope>
    <source>
        <strain evidence="4 5">CCMP1338</strain>
        <tissue evidence="4">Whole cell</tissue>
    </source>
</reference>
<dbReference type="InterPro" id="IPR011992">
    <property type="entry name" value="EF-hand-dom_pair"/>
</dbReference>
<evidence type="ECO:0000256" key="1">
    <source>
        <dbReference type="ARBA" id="ARBA00022837"/>
    </source>
</evidence>
<gene>
    <name evidence="4" type="ORF">NDN08_002730</name>
</gene>
<sequence length="218" mass="25384">MKSIKKWTVSEDASEKKKKQGQVTIQSIGPSRSKAEAREIDREGLERLLQSESKSKEELLAVASRNFSPSFLKLAERKFYVYAYRSASRGIYVLNTRDLPGLLRDLKQPEWFIKILQEEVREARRELITFTDLLLVVNYKGKLPDEEVYEAFQTVDTDQTGTLSKEELRRVLCDHGKYPLSEKEFETVFNLMDNNHSDGVSLHEFFQMWKIGRQGKQL</sequence>
<feature type="region of interest" description="Disordered" evidence="2">
    <location>
        <begin position="1"/>
        <end position="38"/>
    </location>
</feature>
<dbReference type="PROSITE" id="PS00018">
    <property type="entry name" value="EF_HAND_1"/>
    <property type="match status" value="1"/>
</dbReference>
<evidence type="ECO:0000256" key="2">
    <source>
        <dbReference type="SAM" id="MobiDB-lite"/>
    </source>
</evidence>